<dbReference type="Proteomes" id="UP000886748">
    <property type="component" value="Unassembled WGS sequence"/>
</dbReference>
<evidence type="ECO:0000313" key="2">
    <source>
        <dbReference type="Proteomes" id="UP000886748"/>
    </source>
</evidence>
<protein>
    <submittedName>
        <fullName evidence="1">Uncharacterized protein</fullName>
    </submittedName>
</protein>
<gene>
    <name evidence="1" type="ORF">IAD26_08265</name>
</gene>
<proteinExistence type="predicted"/>
<reference evidence="1" key="2">
    <citation type="journal article" date="2021" name="PeerJ">
        <title>Extensive microbial diversity within the chicken gut microbiome revealed by metagenomics and culture.</title>
        <authorList>
            <person name="Gilroy R."/>
            <person name="Ravi A."/>
            <person name="Getino M."/>
            <person name="Pursley I."/>
            <person name="Horton D.L."/>
            <person name="Alikhan N.F."/>
            <person name="Baker D."/>
            <person name="Gharbi K."/>
            <person name="Hall N."/>
            <person name="Watson M."/>
            <person name="Adriaenssens E.M."/>
            <person name="Foster-Nyarko E."/>
            <person name="Jarju S."/>
            <person name="Secka A."/>
            <person name="Antonio M."/>
            <person name="Oren A."/>
            <person name="Chaudhuri R.R."/>
            <person name="La Ragione R."/>
            <person name="Hildebrand F."/>
            <person name="Pallen M.J."/>
        </authorList>
    </citation>
    <scope>NUCLEOTIDE SEQUENCE</scope>
    <source>
        <strain evidence="1">CHK154-7741</strain>
    </source>
</reference>
<comment type="caution">
    <text evidence="1">The sequence shown here is derived from an EMBL/GenBank/DDBJ whole genome shotgun (WGS) entry which is preliminary data.</text>
</comment>
<accession>A0A9D1N1G8</accession>
<reference evidence="1" key="1">
    <citation type="submission" date="2020-10" db="EMBL/GenBank/DDBJ databases">
        <authorList>
            <person name="Gilroy R."/>
        </authorList>
    </citation>
    <scope>NUCLEOTIDE SEQUENCE</scope>
    <source>
        <strain evidence="1">CHK154-7741</strain>
    </source>
</reference>
<dbReference type="AlphaFoldDB" id="A0A9D1N1G8"/>
<evidence type="ECO:0000313" key="1">
    <source>
        <dbReference type="EMBL" id="HIU93110.1"/>
    </source>
</evidence>
<dbReference type="EMBL" id="DVOD01000059">
    <property type="protein sequence ID" value="HIU93110.1"/>
    <property type="molecule type" value="Genomic_DNA"/>
</dbReference>
<name>A0A9D1N1G8_9CLOT</name>
<sequence length="211" mass="24143">MEINKIYTPITEDTRSTKIISQGEFNTGKNMNKNTDKLISLMTAMYEMPKTEITSLLDKYGTKIHSSNEPERDFYSVENGFVKEMNGFAAKSQAEVLRALKKTDIKIAPEFVDNVETAPDTYYSFVKTDFQKLVPYQPNKRFVTDKAKRDFMKDIVKLGKMNIANDSVFKNPNSLFVTPDGAHIVAADWSRTGYLYPQQAAEYFDNIKQIL</sequence>
<organism evidence="1 2">
    <name type="scientific">Candidatus Limenecus avicola</name>
    <dbReference type="NCBI Taxonomy" id="2840847"/>
    <lineage>
        <taxon>Bacteria</taxon>
        <taxon>Bacillati</taxon>
        <taxon>Bacillota</taxon>
        <taxon>Clostridia</taxon>
        <taxon>Eubacteriales</taxon>
        <taxon>Clostridiaceae</taxon>
        <taxon>Clostridiaceae incertae sedis</taxon>
        <taxon>Candidatus Limenecus</taxon>
    </lineage>
</organism>